<dbReference type="EMBL" id="JABWDY010015471">
    <property type="protein sequence ID" value="KAF5196829.1"/>
    <property type="molecule type" value="Genomic_DNA"/>
</dbReference>
<protein>
    <submittedName>
        <fullName evidence="1">Uncharacterized protein</fullName>
    </submittedName>
</protein>
<sequence>MQFPVRKAISKVGNYWFTSQFNARQWPSVDGFHLPNAISVTELEYPIKLRKFCNTVKLG</sequence>
<organism evidence="1 2">
    <name type="scientific">Thalictrum thalictroides</name>
    <name type="common">Rue-anemone</name>
    <name type="synonym">Anemone thalictroides</name>
    <dbReference type="NCBI Taxonomy" id="46969"/>
    <lineage>
        <taxon>Eukaryota</taxon>
        <taxon>Viridiplantae</taxon>
        <taxon>Streptophyta</taxon>
        <taxon>Embryophyta</taxon>
        <taxon>Tracheophyta</taxon>
        <taxon>Spermatophyta</taxon>
        <taxon>Magnoliopsida</taxon>
        <taxon>Ranunculales</taxon>
        <taxon>Ranunculaceae</taxon>
        <taxon>Thalictroideae</taxon>
        <taxon>Thalictrum</taxon>
    </lineage>
</organism>
<reference evidence="1 2" key="1">
    <citation type="submission" date="2020-06" db="EMBL/GenBank/DDBJ databases">
        <title>Transcriptomic and genomic resources for Thalictrum thalictroides and T. hernandezii: Facilitating candidate gene discovery in an emerging model plant lineage.</title>
        <authorList>
            <person name="Arias T."/>
            <person name="Riano-Pachon D.M."/>
            <person name="Di Stilio V.S."/>
        </authorList>
    </citation>
    <scope>NUCLEOTIDE SEQUENCE [LARGE SCALE GENOMIC DNA]</scope>
    <source>
        <strain evidence="2">cv. WT478/WT964</strain>
        <tissue evidence="1">Leaves</tissue>
    </source>
</reference>
<evidence type="ECO:0000313" key="2">
    <source>
        <dbReference type="Proteomes" id="UP000554482"/>
    </source>
</evidence>
<comment type="caution">
    <text evidence="1">The sequence shown here is derived from an EMBL/GenBank/DDBJ whole genome shotgun (WGS) entry which is preliminary data.</text>
</comment>
<evidence type="ECO:0000313" key="1">
    <source>
        <dbReference type="EMBL" id="KAF5196829.1"/>
    </source>
</evidence>
<gene>
    <name evidence="1" type="ORF">FRX31_013581</name>
</gene>
<keyword evidence="2" id="KW-1185">Reference proteome</keyword>
<dbReference type="Proteomes" id="UP000554482">
    <property type="component" value="Unassembled WGS sequence"/>
</dbReference>
<dbReference type="AlphaFoldDB" id="A0A7J6WHJ0"/>
<accession>A0A7J6WHJ0</accession>
<name>A0A7J6WHJ0_THATH</name>
<proteinExistence type="predicted"/>